<dbReference type="EMBL" id="CM045766">
    <property type="protein sequence ID" value="KAI8003666.1"/>
    <property type="molecule type" value="Genomic_DNA"/>
</dbReference>
<proteinExistence type="predicted"/>
<reference evidence="1 2" key="1">
    <citation type="journal article" date="2022" name="Plant J.">
        <title>Chromosome-level genome of Camellia lanceoleosa provides a valuable resource for understanding genome evolution and self-incompatibility.</title>
        <authorList>
            <person name="Gong W."/>
            <person name="Xiao S."/>
            <person name="Wang L."/>
            <person name="Liao Z."/>
            <person name="Chang Y."/>
            <person name="Mo W."/>
            <person name="Hu G."/>
            <person name="Li W."/>
            <person name="Zhao G."/>
            <person name="Zhu H."/>
            <person name="Hu X."/>
            <person name="Ji K."/>
            <person name="Xiang X."/>
            <person name="Song Q."/>
            <person name="Yuan D."/>
            <person name="Jin S."/>
            <person name="Zhang L."/>
        </authorList>
    </citation>
    <scope>NUCLEOTIDE SEQUENCE [LARGE SCALE GENOMIC DNA]</scope>
    <source>
        <strain evidence="1">SQ_2022a</strain>
    </source>
</reference>
<comment type="caution">
    <text evidence="1">The sequence shown here is derived from an EMBL/GenBank/DDBJ whole genome shotgun (WGS) entry which is preliminary data.</text>
</comment>
<evidence type="ECO:0000313" key="1">
    <source>
        <dbReference type="EMBL" id="KAI8003666.1"/>
    </source>
</evidence>
<dbReference type="Proteomes" id="UP001060215">
    <property type="component" value="Chromosome 9"/>
</dbReference>
<accession>A0ACC0GU80</accession>
<sequence>MLDLTTKVYPKPYTSSSSDEINHFDLLPDSILLLIFNKIGDVKALGRCCVISRRFYTLVPQVENVVVRVDCVISDDDASSASRSSDKSCEAFSKLFRFVLGGIIKPLQALGQFLGPKRSNSISSSSSSSSSSSLSVGTGASADDELD</sequence>
<organism evidence="1 2">
    <name type="scientific">Camellia lanceoleosa</name>
    <dbReference type="NCBI Taxonomy" id="1840588"/>
    <lineage>
        <taxon>Eukaryota</taxon>
        <taxon>Viridiplantae</taxon>
        <taxon>Streptophyta</taxon>
        <taxon>Embryophyta</taxon>
        <taxon>Tracheophyta</taxon>
        <taxon>Spermatophyta</taxon>
        <taxon>Magnoliopsida</taxon>
        <taxon>eudicotyledons</taxon>
        <taxon>Gunneridae</taxon>
        <taxon>Pentapetalae</taxon>
        <taxon>asterids</taxon>
        <taxon>Ericales</taxon>
        <taxon>Theaceae</taxon>
        <taxon>Camellia</taxon>
    </lineage>
</organism>
<gene>
    <name evidence="1" type="ORF">LOK49_LG08G01635</name>
</gene>
<evidence type="ECO:0000313" key="2">
    <source>
        <dbReference type="Proteomes" id="UP001060215"/>
    </source>
</evidence>
<name>A0ACC0GU80_9ERIC</name>
<protein>
    <submittedName>
        <fullName evidence="1">F-box protein</fullName>
    </submittedName>
</protein>
<keyword evidence="2" id="KW-1185">Reference proteome</keyword>